<proteinExistence type="predicted"/>
<sequence length="544" mass="62829">MVTISPMDFTHHYKWGLTNKSTRKVNQNCKKNSLNCLTCMSTAGDIEICKWNEVKSALTMEEKRWKWIKVESPISFPFLFQKLFKREGYLQNQPHLNSKSMYRMALWHDLLIQQSNEPSMVNVLLVVWSALASIMCAQHRHSRVRFLNFRFLCTQNPSPREFGNILARKLSKNKEKQGPMAPIIHIVLKRGWVCKHHKLYLEARGRQVLETRIGKSSGVANPKTRPPAPITTQFKHYSKFRPSPMILACWGNTTALIKINIIIKQIMHIKCKLSEFWCQLLLTCSSQILLSSLFIYFLPSLNNDALLPQLLFVMFLSINNVLILFPLQIFVMPPMSIVILQCPIHITLLFSIYSGHQPVAIKSSSQSLISLKSPHMLLVLSSNIDTNYPVRVPHRPVNMSYGRALELDLCLGEHNSLEVPTTLGVGCTFRTCATRDYKALQFGNFKFYSHTFINSKHNSYNFFYLKCDKSPFSGGFIALRSKKGYDNQKGRFMTFNVWNGRFSQSHRLLFQKYSKNFVLEKMKFNIKLCTSNHAKFDVKTCQVM</sequence>
<feature type="transmembrane region" description="Helical" evidence="1">
    <location>
        <begin position="310"/>
        <end position="330"/>
    </location>
</feature>
<keyword evidence="1" id="KW-1133">Transmembrane helix</keyword>
<keyword evidence="1" id="KW-0812">Transmembrane</keyword>
<gene>
    <name evidence="2" type="ORF">VP01_2239g3</name>
</gene>
<accession>A0A0L6V8L0</accession>
<reference evidence="2 3" key="1">
    <citation type="submission" date="2015-08" db="EMBL/GenBank/DDBJ databases">
        <title>Next Generation Sequencing and Analysis of the Genome of Puccinia sorghi L Schw, the Causal Agent of Maize Common Rust.</title>
        <authorList>
            <person name="Rochi L."/>
            <person name="Burguener G."/>
            <person name="Darino M."/>
            <person name="Turjanski A."/>
            <person name="Kreff E."/>
            <person name="Dieguez M.J."/>
            <person name="Sacco F."/>
        </authorList>
    </citation>
    <scope>NUCLEOTIDE SEQUENCE [LARGE SCALE GENOMIC DNA]</scope>
    <source>
        <strain evidence="2 3">RO10H11247</strain>
    </source>
</reference>
<protein>
    <submittedName>
        <fullName evidence="2">Uncharacterized protein</fullName>
    </submittedName>
</protein>
<name>A0A0L6V8L0_9BASI</name>
<feature type="transmembrane region" description="Helical" evidence="1">
    <location>
        <begin position="276"/>
        <end position="298"/>
    </location>
</feature>
<dbReference type="EMBL" id="LAVV01007102">
    <property type="protein sequence ID" value="KNZ57108.1"/>
    <property type="molecule type" value="Genomic_DNA"/>
</dbReference>
<evidence type="ECO:0000256" key="1">
    <source>
        <dbReference type="SAM" id="Phobius"/>
    </source>
</evidence>
<keyword evidence="1" id="KW-0472">Membrane</keyword>
<dbReference type="Proteomes" id="UP000037035">
    <property type="component" value="Unassembled WGS sequence"/>
</dbReference>
<comment type="caution">
    <text evidence="2">The sequence shown here is derived from an EMBL/GenBank/DDBJ whole genome shotgun (WGS) entry which is preliminary data.</text>
</comment>
<dbReference type="VEuPathDB" id="FungiDB:VP01_2239g3"/>
<evidence type="ECO:0000313" key="2">
    <source>
        <dbReference type="EMBL" id="KNZ57108.1"/>
    </source>
</evidence>
<keyword evidence="3" id="KW-1185">Reference proteome</keyword>
<dbReference type="AlphaFoldDB" id="A0A0L6V8L0"/>
<evidence type="ECO:0000313" key="3">
    <source>
        <dbReference type="Proteomes" id="UP000037035"/>
    </source>
</evidence>
<organism evidence="2 3">
    <name type="scientific">Puccinia sorghi</name>
    <dbReference type="NCBI Taxonomy" id="27349"/>
    <lineage>
        <taxon>Eukaryota</taxon>
        <taxon>Fungi</taxon>
        <taxon>Dikarya</taxon>
        <taxon>Basidiomycota</taxon>
        <taxon>Pucciniomycotina</taxon>
        <taxon>Pucciniomycetes</taxon>
        <taxon>Pucciniales</taxon>
        <taxon>Pucciniaceae</taxon>
        <taxon>Puccinia</taxon>
    </lineage>
</organism>